<comment type="caution">
    <text evidence="2">The sequence shown here is derived from an EMBL/GenBank/DDBJ whole genome shotgun (WGS) entry which is preliminary data.</text>
</comment>
<accession>A0A9P7HR37</accession>
<reference evidence="2" key="2">
    <citation type="submission" date="2020-10" db="EMBL/GenBank/DDBJ databases">
        <authorList>
            <person name="Peck L.D."/>
            <person name="Nowell R.W."/>
            <person name="Flood J."/>
            <person name="Ryan M.J."/>
            <person name="Barraclough T.G."/>
        </authorList>
    </citation>
    <scope>NUCLEOTIDE SEQUENCE</scope>
    <source>
        <strain evidence="2">IMI 127659i</strain>
    </source>
</reference>
<evidence type="ECO:0000313" key="2">
    <source>
        <dbReference type="EMBL" id="KAG5760676.1"/>
    </source>
</evidence>
<proteinExistence type="predicted"/>
<feature type="region of interest" description="Disordered" evidence="1">
    <location>
        <begin position="335"/>
        <end position="356"/>
    </location>
</feature>
<name>A0A9P7HR37_9HYPO</name>
<evidence type="ECO:0000256" key="1">
    <source>
        <dbReference type="SAM" id="MobiDB-lite"/>
    </source>
</evidence>
<gene>
    <name evidence="2" type="ORF">H9Q72_011219</name>
</gene>
<dbReference type="AlphaFoldDB" id="A0A9P7HR37"/>
<dbReference type="EMBL" id="JADFTT010000521">
    <property type="protein sequence ID" value="KAG5760676.1"/>
    <property type="molecule type" value="Genomic_DNA"/>
</dbReference>
<keyword evidence="3" id="KW-1185">Reference proteome</keyword>
<reference evidence="2" key="1">
    <citation type="journal article" date="2020" name="bioRxiv">
        <title>Historical genomics reveals the evolutionary mechanisms behind multiple outbreaks of the host-specific coffee wilt pathogen Fusarium xylarioides.</title>
        <authorList>
            <person name="Peck D."/>
            <person name="Nowell R.W."/>
            <person name="Flood J."/>
            <person name="Ryan M.J."/>
            <person name="Barraclough T.G."/>
        </authorList>
    </citation>
    <scope>NUCLEOTIDE SEQUENCE</scope>
    <source>
        <strain evidence="2">IMI 127659i</strain>
    </source>
</reference>
<dbReference type="Proteomes" id="UP000750502">
    <property type="component" value="Unassembled WGS sequence"/>
</dbReference>
<protein>
    <submittedName>
        <fullName evidence="2">Uncharacterized protein</fullName>
    </submittedName>
</protein>
<dbReference type="OrthoDB" id="409136at2759"/>
<evidence type="ECO:0000313" key="3">
    <source>
        <dbReference type="Proteomes" id="UP000750502"/>
    </source>
</evidence>
<organism evidence="2 3">
    <name type="scientific">Fusarium xylarioides</name>
    <dbReference type="NCBI Taxonomy" id="221167"/>
    <lineage>
        <taxon>Eukaryota</taxon>
        <taxon>Fungi</taxon>
        <taxon>Dikarya</taxon>
        <taxon>Ascomycota</taxon>
        <taxon>Pezizomycotina</taxon>
        <taxon>Sordariomycetes</taxon>
        <taxon>Hypocreomycetidae</taxon>
        <taxon>Hypocreales</taxon>
        <taxon>Nectriaceae</taxon>
        <taxon>Fusarium</taxon>
        <taxon>Fusarium fujikuroi species complex</taxon>
    </lineage>
</organism>
<sequence length="406" mass="45664">MIGHNERDAAPKLLICSTDAKTRKNIRQLIKDSRIMDKYPGIGLGDVSALPDRPVIRELSREAIEALLPFGCGMDGAVLADGSEPALGKRIFVVNPYDFSLRPATAGPIILQDGKCYQLTVAHAFRYTRELDPSGQQMAEDYCDFDGMSDTERDDGSQYVEMTRKGSNSSPYVKAKGNCAKCDSLPEWSDTDFGDLTHHGIVLCLRCWRRFDKKEMKEHLTGPLCDFNVEQPKAKKMWILYTAFCSETQLPSKPPRYPARHKSLRRIIGTRRRPFGQDRTAAPVDDLDATMSMSCPSLATSTTEESMELWHSPKLSGSWVLQEEPDDMAFDSLERNPSRRVTVEEADPPPLRPTDRPQELAYQIPADQHQKDSGYHPDNVDNVFNTEGLDIELNQVDSNDLNEMFG</sequence>